<keyword evidence="2" id="KW-1185">Reference proteome</keyword>
<accession>A0A2G1W857</accession>
<evidence type="ECO:0000313" key="1">
    <source>
        <dbReference type="EMBL" id="PHQ34819.1"/>
    </source>
</evidence>
<reference evidence="1 2" key="1">
    <citation type="submission" date="2017-06" db="EMBL/GenBank/DDBJ databases">
        <title>Description of Rhodopirellula bahusiensis sp. nov.</title>
        <authorList>
            <person name="Kizina J."/>
            <person name="Harder J."/>
        </authorList>
    </citation>
    <scope>NUCLEOTIDE SEQUENCE [LARGE SCALE GENOMIC DNA]</scope>
    <source>
        <strain evidence="1 2">SWK21</strain>
    </source>
</reference>
<proteinExistence type="predicted"/>
<name>A0A2G1W857_9BACT</name>
<comment type="caution">
    <text evidence="1">The sequence shown here is derived from an EMBL/GenBank/DDBJ whole genome shotgun (WGS) entry which is preliminary data.</text>
</comment>
<dbReference type="EMBL" id="NIZW01000009">
    <property type="protein sequence ID" value="PHQ34819.1"/>
    <property type="molecule type" value="Genomic_DNA"/>
</dbReference>
<gene>
    <name evidence="1" type="ORF">CEE69_13185</name>
</gene>
<dbReference type="Proteomes" id="UP000225740">
    <property type="component" value="Unassembled WGS sequence"/>
</dbReference>
<evidence type="ECO:0000313" key="2">
    <source>
        <dbReference type="Proteomes" id="UP000225740"/>
    </source>
</evidence>
<dbReference type="AlphaFoldDB" id="A0A2G1W857"/>
<protein>
    <recommendedName>
        <fullName evidence="3">Type I restriction endonuclease subunit M</fullName>
    </recommendedName>
</protein>
<dbReference type="GeneID" id="90609063"/>
<sequence>MSKRLFNLGQIVATPGALEFLERHSMTSMQLLQRHVTGDFGDLGDEDKESNNEAIWNEERILSSYKIGDDKIWIITEADRSSTCCLLPEEY</sequence>
<evidence type="ECO:0008006" key="3">
    <source>
        <dbReference type="Google" id="ProtNLM"/>
    </source>
</evidence>
<organism evidence="1 2">
    <name type="scientific">Rhodopirellula bahusiensis</name>
    <dbReference type="NCBI Taxonomy" id="2014065"/>
    <lineage>
        <taxon>Bacteria</taxon>
        <taxon>Pseudomonadati</taxon>
        <taxon>Planctomycetota</taxon>
        <taxon>Planctomycetia</taxon>
        <taxon>Pirellulales</taxon>
        <taxon>Pirellulaceae</taxon>
        <taxon>Rhodopirellula</taxon>
    </lineage>
</organism>
<dbReference type="OrthoDB" id="5522207at2"/>
<dbReference type="RefSeq" id="WP_099261122.1">
    <property type="nucleotide sequence ID" value="NZ_NIZW01000009.1"/>
</dbReference>